<gene>
    <name evidence="1" type="ORF">B4U79_04346</name>
</gene>
<organism evidence="1 2">
    <name type="scientific">Dinothrombium tinctorium</name>
    <dbReference type="NCBI Taxonomy" id="1965070"/>
    <lineage>
        <taxon>Eukaryota</taxon>
        <taxon>Metazoa</taxon>
        <taxon>Ecdysozoa</taxon>
        <taxon>Arthropoda</taxon>
        <taxon>Chelicerata</taxon>
        <taxon>Arachnida</taxon>
        <taxon>Acari</taxon>
        <taxon>Acariformes</taxon>
        <taxon>Trombidiformes</taxon>
        <taxon>Prostigmata</taxon>
        <taxon>Anystina</taxon>
        <taxon>Parasitengona</taxon>
        <taxon>Trombidioidea</taxon>
        <taxon>Trombidiidae</taxon>
        <taxon>Dinothrombium</taxon>
    </lineage>
</organism>
<dbReference type="EMBL" id="NCKU01004704">
    <property type="protein sequence ID" value="RWS05557.1"/>
    <property type="molecule type" value="Genomic_DNA"/>
</dbReference>
<sequence>MKHRRGSFECVFIQLSASGEPVETTIWSGLQKGPPRKLKFPSDTDLNRITSQLNQLF</sequence>
<keyword evidence="2" id="KW-1185">Reference proteome</keyword>
<name>A0A3S3PC69_9ACAR</name>
<evidence type="ECO:0000313" key="1">
    <source>
        <dbReference type="EMBL" id="RWS05557.1"/>
    </source>
</evidence>
<reference evidence="1 2" key="1">
    <citation type="journal article" date="2018" name="Gigascience">
        <title>Genomes of trombidid mites reveal novel predicted allergens and laterally-transferred genes associated with secondary metabolism.</title>
        <authorList>
            <person name="Dong X."/>
            <person name="Chaisiri K."/>
            <person name="Xia D."/>
            <person name="Armstrong S.D."/>
            <person name="Fang Y."/>
            <person name="Donnelly M.J."/>
            <person name="Kadowaki T."/>
            <person name="McGarry J.W."/>
            <person name="Darby A.C."/>
            <person name="Makepeace B.L."/>
        </authorList>
    </citation>
    <scope>NUCLEOTIDE SEQUENCE [LARGE SCALE GENOMIC DNA]</scope>
    <source>
        <strain evidence="1">UoL-WK</strain>
    </source>
</reference>
<dbReference type="Proteomes" id="UP000285301">
    <property type="component" value="Unassembled WGS sequence"/>
</dbReference>
<dbReference type="AlphaFoldDB" id="A0A3S3PC69"/>
<comment type="caution">
    <text evidence="1">The sequence shown here is derived from an EMBL/GenBank/DDBJ whole genome shotgun (WGS) entry which is preliminary data.</text>
</comment>
<accession>A0A3S3PC69</accession>
<evidence type="ECO:0000313" key="2">
    <source>
        <dbReference type="Proteomes" id="UP000285301"/>
    </source>
</evidence>
<proteinExistence type="predicted"/>
<dbReference type="OrthoDB" id="1933874at2759"/>
<protein>
    <submittedName>
        <fullName evidence="1">Selenoprotein H-like protein</fullName>
    </submittedName>
</protein>